<dbReference type="GO" id="GO:0008483">
    <property type="term" value="F:transaminase activity"/>
    <property type="evidence" value="ECO:0007669"/>
    <property type="project" value="UniProtKB-KW"/>
</dbReference>
<evidence type="ECO:0000256" key="3">
    <source>
        <dbReference type="ARBA" id="ARBA00022898"/>
    </source>
</evidence>
<comment type="cofactor">
    <cofactor evidence="1">
        <name>pyridoxal 5'-phosphate</name>
        <dbReference type="ChEBI" id="CHEBI:597326"/>
    </cofactor>
</comment>
<dbReference type="InterPro" id="IPR050103">
    <property type="entry name" value="Class-III_PLP-dep_AT"/>
</dbReference>
<evidence type="ECO:0000256" key="2">
    <source>
        <dbReference type="ARBA" id="ARBA00008954"/>
    </source>
</evidence>
<dbReference type="NCBIfam" id="NF006368">
    <property type="entry name" value="PRK08593.1"/>
    <property type="match status" value="1"/>
</dbReference>
<dbReference type="InterPro" id="IPR015422">
    <property type="entry name" value="PyrdxlP-dep_Trfase_small"/>
</dbReference>
<name>A0A192H2H7_9LACO</name>
<gene>
    <name evidence="5" type="ORF">AYR53_04780</name>
</gene>
<dbReference type="Pfam" id="PF00202">
    <property type="entry name" value="Aminotran_3"/>
    <property type="match status" value="1"/>
</dbReference>
<evidence type="ECO:0000313" key="6">
    <source>
        <dbReference type="Proteomes" id="UP000078582"/>
    </source>
</evidence>
<evidence type="ECO:0000256" key="1">
    <source>
        <dbReference type="ARBA" id="ARBA00001933"/>
    </source>
</evidence>
<dbReference type="InterPro" id="IPR015424">
    <property type="entry name" value="PyrdxlP-dep_Trfase"/>
</dbReference>
<dbReference type="Gene3D" id="3.90.1150.10">
    <property type="entry name" value="Aspartate Aminotransferase, domain 1"/>
    <property type="match status" value="1"/>
</dbReference>
<comment type="similarity">
    <text evidence="2 4">Belongs to the class-III pyridoxal-phosphate-dependent aminotransferase family.</text>
</comment>
<protein>
    <submittedName>
        <fullName evidence="5">4-aminobutyrate aminotransferase</fullName>
    </submittedName>
</protein>
<dbReference type="AlphaFoldDB" id="A0A192H2H7"/>
<dbReference type="Gene3D" id="3.40.640.10">
    <property type="entry name" value="Type I PLP-dependent aspartate aminotransferase-like (Major domain)"/>
    <property type="match status" value="1"/>
</dbReference>
<sequence length="435" mass="47833">MTRQHQRDEQLVTQDQRYFAGAGRLPFFNLVVDHGLGAELWDVDGNHYIDLLASVSAVNVGHSRPEVVQAIKQQADQLVHYISGYFYHQPEIELAERLAKLAPGTASKKVSFSTSGSEAAEGLIKFARAYTKRPIILSFSNSWHGTTLGAATLSAISPNMHRKMGPLLPDVYHVHFPNAYRDQLPNESTAAFAKRSFYEFKQLFERDLPVEEVAAIIIEPIQGDAGIVAPPKAYLQSLANFCRQNGIMFAVDEINQGLGRSGTYWSIDHYGIVPDLLATGKSLASGMPLSAVIGRSEIMDSLPAPANATTTAANPICCAAALATLDVIDQEKLVTKSKIDGQYAADKWRALQQKYPLIGDVRCIGLNAGIELVTDRQTKQPAVNAAQTIIRDCFEHGVLMITGLDHILRFQPPLVITRAQLDQAFTVIDQAFKRY</sequence>
<keyword evidence="5" id="KW-0808">Transferase</keyword>
<dbReference type="PANTHER" id="PTHR11986:SF58">
    <property type="entry name" value="LEUCINE_METHIONINE RACEMASE"/>
    <property type="match status" value="1"/>
</dbReference>
<dbReference type="InterPro" id="IPR005814">
    <property type="entry name" value="Aminotrans_3"/>
</dbReference>
<dbReference type="GeneID" id="42981558"/>
<dbReference type="OrthoDB" id="9807885at2"/>
<dbReference type="STRING" id="375175.AYR53_04780"/>
<dbReference type="CDD" id="cd00610">
    <property type="entry name" value="OAT_like"/>
    <property type="match status" value="1"/>
</dbReference>
<keyword evidence="6" id="KW-1185">Reference proteome</keyword>
<dbReference type="FunFam" id="3.40.640.10:FF:000004">
    <property type="entry name" value="Acetylornithine aminotransferase"/>
    <property type="match status" value="1"/>
</dbReference>
<keyword evidence="5" id="KW-0032">Aminotransferase</keyword>
<dbReference type="InterPro" id="IPR049704">
    <property type="entry name" value="Aminotrans_3_PPA_site"/>
</dbReference>
<reference evidence="5 6" key="1">
    <citation type="submission" date="2016-03" db="EMBL/GenBank/DDBJ databases">
        <title>Pediococcus and Lactobacillus from brewery environment - whole genome sequencing and assembly.</title>
        <authorList>
            <person name="Behr J."/>
            <person name="Geissler A.J."/>
            <person name="Vogel R.F."/>
        </authorList>
    </citation>
    <scope>NUCLEOTIDE SEQUENCE [LARGE SCALE GENOMIC DNA]</scope>
    <source>
        <strain evidence="5 6">TMW 1.1989</strain>
    </source>
</reference>
<evidence type="ECO:0000313" key="5">
    <source>
        <dbReference type="EMBL" id="ANK62146.1"/>
    </source>
</evidence>
<evidence type="ECO:0000256" key="4">
    <source>
        <dbReference type="RuleBase" id="RU003560"/>
    </source>
</evidence>
<dbReference type="GO" id="GO:0030170">
    <property type="term" value="F:pyridoxal phosphate binding"/>
    <property type="evidence" value="ECO:0007669"/>
    <property type="project" value="InterPro"/>
</dbReference>
<dbReference type="PROSITE" id="PS00600">
    <property type="entry name" value="AA_TRANSFER_CLASS_3"/>
    <property type="match status" value="1"/>
</dbReference>
<dbReference type="GO" id="GO:0042802">
    <property type="term" value="F:identical protein binding"/>
    <property type="evidence" value="ECO:0007669"/>
    <property type="project" value="TreeGrafter"/>
</dbReference>
<keyword evidence="3 4" id="KW-0663">Pyridoxal phosphate</keyword>
<dbReference type="InterPro" id="IPR015421">
    <property type="entry name" value="PyrdxlP-dep_Trfase_major"/>
</dbReference>
<dbReference type="PIRSF" id="PIRSF000521">
    <property type="entry name" value="Transaminase_4ab_Lys_Orn"/>
    <property type="match status" value="1"/>
</dbReference>
<proteinExistence type="inferred from homology"/>
<organism evidence="5 6">
    <name type="scientific">Loigolactobacillus backii</name>
    <dbReference type="NCBI Taxonomy" id="375175"/>
    <lineage>
        <taxon>Bacteria</taxon>
        <taxon>Bacillati</taxon>
        <taxon>Bacillota</taxon>
        <taxon>Bacilli</taxon>
        <taxon>Lactobacillales</taxon>
        <taxon>Lactobacillaceae</taxon>
        <taxon>Loigolactobacillus</taxon>
    </lineage>
</organism>
<dbReference type="Proteomes" id="UP000078582">
    <property type="component" value="Chromosome"/>
</dbReference>
<dbReference type="SUPFAM" id="SSF53383">
    <property type="entry name" value="PLP-dependent transferases"/>
    <property type="match status" value="1"/>
</dbReference>
<dbReference type="EMBL" id="CP014873">
    <property type="protein sequence ID" value="ANK62146.1"/>
    <property type="molecule type" value="Genomic_DNA"/>
</dbReference>
<dbReference type="RefSeq" id="WP_068281230.1">
    <property type="nucleotide sequence ID" value="NZ_CP014873.1"/>
</dbReference>
<accession>A0A192H2H7</accession>
<dbReference type="PANTHER" id="PTHR11986">
    <property type="entry name" value="AMINOTRANSFERASE CLASS III"/>
    <property type="match status" value="1"/>
</dbReference>